<dbReference type="SUPFAM" id="SSF109604">
    <property type="entry name" value="HD-domain/PDEase-like"/>
    <property type="match status" value="1"/>
</dbReference>
<dbReference type="InterPro" id="IPR009218">
    <property type="entry name" value="HD_phosphohydro"/>
</dbReference>
<dbReference type="EMBL" id="UINC01025171">
    <property type="protein sequence ID" value="SVB00265.1"/>
    <property type="molecule type" value="Genomic_DNA"/>
</dbReference>
<sequence length="225" mass="25651">MTLDRERFFDIWSRCGSGEGKDRIFDELEAHYLEPHRHYHTTAHIVFCLDELDKVSADIKQTGAVLQQDAVELSIWFHDVVLEIPGANNEQKSAQLFLEVSDGRLDNDLRNRVHDAIIATTHKTSPDVLESQLTVDIDLSGLAQSWPEFFVDSRLVRAEFSHLSDKEFNVGQGKFMKSLLDRASIYSTEYFLDTHEATARKNVAQLIDKLENGYIWPQSLSEAGP</sequence>
<name>A0A382AFC3_9ZZZZ</name>
<protein>
    <recommendedName>
        <fullName evidence="2">N-methyl-D-aspartate receptor NMDAR2C subunit</fullName>
    </recommendedName>
</protein>
<dbReference type="PIRSF" id="PIRSF035170">
    <property type="entry name" value="HD_phosphohydro"/>
    <property type="match status" value="1"/>
</dbReference>
<proteinExistence type="predicted"/>
<accession>A0A382AFC3</accession>
<gene>
    <name evidence="1" type="ORF">METZ01_LOCUS153119</name>
</gene>
<evidence type="ECO:0000313" key="1">
    <source>
        <dbReference type="EMBL" id="SVB00265.1"/>
    </source>
</evidence>
<dbReference type="AlphaFoldDB" id="A0A382AFC3"/>
<evidence type="ECO:0008006" key="2">
    <source>
        <dbReference type="Google" id="ProtNLM"/>
    </source>
</evidence>
<dbReference type="PANTHER" id="PTHR21174:SF0">
    <property type="entry name" value="HD PHOSPHOHYDROLASE FAMILY PROTEIN-RELATED"/>
    <property type="match status" value="1"/>
</dbReference>
<organism evidence="1">
    <name type="scientific">marine metagenome</name>
    <dbReference type="NCBI Taxonomy" id="408172"/>
    <lineage>
        <taxon>unclassified sequences</taxon>
        <taxon>metagenomes</taxon>
        <taxon>ecological metagenomes</taxon>
    </lineage>
</organism>
<dbReference type="PANTHER" id="PTHR21174">
    <property type="match status" value="1"/>
</dbReference>
<reference evidence="1" key="1">
    <citation type="submission" date="2018-05" db="EMBL/GenBank/DDBJ databases">
        <authorList>
            <person name="Lanie J.A."/>
            <person name="Ng W.-L."/>
            <person name="Kazmierczak K.M."/>
            <person name="Andrzejewski T.M."/>
            <person name="Davidsen T.M."/>
            <person name="Wayne K.J."/>
            <person name="Tettelin H."/>
            <person name="Glass J.I."/>
            <person name="Rusch D."/>
            <person name="Podicherti R."/>
            <person name="Tsui H.-C.T."/>
            <person name="Winkler M.E."/>
        </authorList>
    </citation>
    <scope>NUCLEOTIDE SEQUENCE</scope>
</reference>